<proteinExistence type="predicted"/>
<dbReference type="InterPro" id="IPR021497">
    <property type="entry name" value="GTA_holin_3TM"/>
</dbReference>
<gene>
    <name evidence="2" type="ORF">UFOVP96_17</name>
</gene>
<dbReference type="EMBL" id="LR796215">
    <property type="protein sequence ID" value="CAB4127830.1"/>
    <property type="molecule type" value="Genomic_DNA"/>
</dbReference>
<sequence>MGIVDSVVSIVGSVLEKVIPDTNKRKEAQEQLEILLAGQDFQLAIEQIKINAIEAQSDSFFKSGWRPSVGWICSIAFGLHFVILPLFNYFLMLWGQQPILVPFQMDTLLTVLLGLLGMGTLRTVEKMKLK</sequence>
<keyword evidence="1" id="KW-1133">Transmembrane helix</keyword>
<dbReference type="Pfam" id="PF11351">
    <property type="entry name" value="GTA_holin_3TM"/>
    <property type="match status" value="1"/>
</dbReference>
<keyword evidence="1" id="KW-0812">Transmembrane</keyword>
<accession>A0A6J5L5H2</accession>
<reference evidence="2" key="1">
    <citation type="submission" date="2020-04" db="EMBL/GenBank/DDBJ databases">
        <authorList>
            <person name="Chiriac C."/>
            <person name="Salcher M."/>
            <person name="Ghai R."/>
            <person name="Kavagutti S V."/>
        </authorList>
    </citation>
    <scope>NUCLEOTIDE SEQUENCE</scope>
</reference>
<evidence type="ECO:0000313" key="2">
    <source>
        <dbReference type="EMBL" id="CAB4127830.1"/>
    </source>
</evidence>
<evidence type="ECO:0000256" key="1">
    <source>
        <dbReference type="SAM" id="Phobius"/>
    </source>
</evidence>
<feature type="transmembrane region" description="Helical" evidence="1">
    <location>
        <begin position="69"/>
        <end position="91"/>
    </location>
</feature>
<organism evidence="2">
    <name type="scientific">uncultured Caudovirales phage</name>
    <dbReference type="NCBI Taxonomy" id="2100421"/>
    <lineage>
        <taxon>Viruses</taxon>
        <taxon>Duplodnaviria</taxon>
        <taxon>Heunggongvirae</taxon>
        <taxon>Uroviricota</taxon>
        <taxon>Caudoviricetes</taxon>
        <taxon>Peduoviridae</taxon>
        <taxon>Maltschvirus</taxon>
        <taxon>Maltschvirus maltsch</taxon>
    </lineage>
</organism>
<name>A0A6J5L5H2_9CAUD</name>
<keyword evidence="1" id="KW-0472">Membrane</keyword>
<feature type="transmembrane region" description="Helical" evidence="1">
    <location>
        <begin position="103"/>
        <end position="124"/>
    </location>
</feature>
<protein>
    <submittedName>
        <fullName evidence="2">Holin of 3TMs, for gene-transfer release</fullName>
    </submittedName>
</protein>